<evidence type="ECO:0000313" key="2">
    <source>
        <dbReference type="Proteomes" id="UP001157961"/>
    </source>
</evidence>
<protein>
    <submittedName>
        <fullName evidence="1">Uncharacterized protein</fullName>
    </submittedName>
</protein>
<organism evidence="1 2">
    <name type="scientific">Shimia sagamensis</name>
    <dbReference type="NCBI Taxonomy" id="1566352"/>
    <lineage>
        <taxon>Bacteria</taxon>
        <taxon>Pseudomonadati</taxon>
        <taxon>Pseudomonadota</taxon>
        <taxon>Alphaproteobacteria</taxon>
        <taxon>Rhodobacterales</taxon>
        <taxon>Roseobacteraceae</taxon>
    </lineage>
</organism>
<dbReference type="EMBL" id="FXTY01000001">
    <property type="protein sequence ID" value="SMP02818.1"/>
    <property type="molecule type" value="Genomic_DNA"/>
</dbReference>
<gene>
    <name evidence="1" type="ORF">SAMN06265373_101319</name>
</gene>
<proteinExistence type="predicted"/>
<reference evidence="1 2" key="1">
    <citation type="submission" date="2017-05" db="EMBL/GenBank/DDBJ databases">
        <authorList>
            <person name="Varghese N."/>
            <person name="Submissions S."/>
        </authorList>
    </citation>
    <scope>NUCLEOTIDE SEQUENCE [LARGE SCALE GENOMIC DNA]</scope>
    <source>
        <strain evidence="1 2">DSM 29734</strain>
    </source>
</reference>
<sequence>MLIELNDLGEWSDDAFQVSVMAATRFVEKMGCKSGDLKVSPRRNEGSCVHLVKNTPATCLFHSNLGVFSTQETYDSLINVVWFNLD</sequence>
<dbReference type="Proteomes" id="UP001157961">
    <property type="component" value="Unassembled WGS sequence"/>
</dbReference>
<evidence type="ECO:0000313" key="1">
    <source>
        <dbReference type="EMBL" id="SMP02818.1"/>
    </source>
</evidence>
<keyword evidence="2" id="KW-1185">Reference proteome</keyword>
<comment type="caution">
    <text evidence="1">The sequence shown here is derived from an EMBL/GenBank/DDBJ whole genome shotgun (WGS) entry which is preliminary data.</text>
</comment>
<name>A0ABY1N7X8_9RHOB</name>
<accession>A0ABY1N7X8</accession>